<keyword evidence="11" id="KW-1185">Reference proteome</keyword>
<evidence type="ECO:0000313" key="10">
    <source>
        <dbReference type="EMBL" id="KAK3674661.1"/>
    </source>
</evidence>
<keyword evidence="4" id="KW-0479">Metal-binding</keyword>
<protein>
    <recommendedName>
        <fullName evidence="9">Heme haloperoxidase family profile domain-containing protein</fullName>
    </recommendedName>
</protein>
<organism evidence="10 11">
    <name type="scientific">Recurvomyces mirabilis</name>
    <dbReference type="NCBI Taxonomy" id="574656"/>
    <lineage>
        <taxon>Eukaryota</taxon>
        <taxon>Fungi</taxon>
        <taxon>Dikarya</taxon>
        <taxon>Ascomycota</taxon>
        <taxon>Pezizomycotina</taxon>
        <taxon>Dothideomycetes</taxon>
        <taxon>Dothideomycetidae</taxon>
        <taxon>Mycosphaerellales</taxon>
        <taxon>Teratosphaeriaceae</taxon>
        <taxon>Recurvomyces</taxon>
    </lineage>
</organism>
<keyword evidence="3" id="KW-0349">Heme</keyword>
<evidence type="ECO:0000256" key="4">
    <source>
        <dbReference type="ARBA" id="ARBA00022723"/>
    </source>
</evidence>
<accession>A0AAE0WMV3</accession>
<evidence type="ECO:0000256" key="6">
    <source>
        <dbReference type="ARBA" id="ARBA00023004"/>
    </source>
</evidence>
<reference evidence="10" key="1">
    <citation type="submission" date="2023-07" db="EMBL/GenBank/DDBJ databases">
        <title>Black Yeasts Isolated from many extreme environments.</title>
        <authorList>
            <person name="Coleine C."/>
            <person name="Stajich J.E."/>
            <person name="Selbmann L."/>
        </authorList>
    </citation>
    <scope>NUCLEOTIDE SEQUENCE</scope>
    <source>
        <strain evidence="10">CCFEE 5485</strain>
    </source>
</reference>
<sequence>MLIITQIFAPALLLISSVTALDIAALLSSLAPAPETDPRFTDFQHPGVDDIRSPCPGLNTLANHGFINRNGRNMTIPHLLEGLAAGLNIGADFTTVAGAAGLLGSPDPASGSFDLDALDRHNFPIEHDASLSRQDAYFGDDYSFYRPNWQQVLSYYDGDSFTNIPHAAAARYSRVLSSRATNQKCCMALGNSSSRMARQRCAAPISYVRSLFEQEKLPFDLGWRPSPLPITFASLSVMAAELQAGSNETPPGDAQIGAQVRSSSRWVADPERLTCSVRVATRCWMSSSLLQVARVLSLLSRLVSAILSVFEDVHKPTT</sequence>
<keyword evidence="5" id="KW-0560">Oxidoreductase</keyword>
<dbReference type="PROSITE" id="PS51405">
    <property type="entry name" value="HEME_HALOPEROXIDASE"/>
    <property type="match status" value="1"/>
</dbReference>
<keyword evidence="8" id="KW-0732">Signal</keyword>
<dbReference type="GO" id="GO:0004601">
    <property type="term" value="F:peroxidase activity"/>
    <property type="evidence" value="ECO:0007669"/>
    <property type="project" value="UniProtKB-KW"/>
</dbReference>
<feature type="chain" id="PRO_5042175862" description="Heme haloperoxidase family profile domain-containing protein" evidence="8">
    <location>
        <begin position="21"/>
        <end position="318"/>
    </location>
</feature>
<evidence type="ECO:0000256" key="2">
    <source>
        <dbReference type="ARBA" id="ARBA00022559"/>
    </source>
</evidence>
<proteinExistence type="inferred from homology"/>
<feature type="signal peptide" evidence="8">
    <location>
        <begin position="1"/>
        <end position="20"/>
    </location>
</feature>
<evidence type="ECO:0000259" key="9">
    <source>
        <dbReference type="PROSITE" id="PS51405"/>
    </source>
</evidence>
<evidence type="ECO:0000313" key="11">
    <source>
        <dbReference type="Proteomes" id="UP001274830"/>
    </source>
</evidence>
<dbReference type="Pfam" id="PF01328">
    <property type="entry name" value="Peroxidase_2"/>
    <property type="match status" value="1"/>
</dbReference>
<keyword evidence="6" id="KW-0408">Iron</keyword>
<evidence type="ECO:0000256" key="3">
    <source>
        <dbReference type="ARBA" id="ARBA00022617"/>
    </source>
</evidence>
<gene>
    <name evidence="10" type="ORF">LTR78_005383</name>
</gene>
<name>A0AAE0WMV3_9PEZI</name>
<keyword evidence="2" id="KW-0575">Peroxidase</keyword>
<evidence type="ECO:0000256" key="1">
    <source>
        <dbReference type="ARBA" id="ARBA00001970"/>
    </source>
</evidence>
<dbReference type="PANTHER" id="PTHR33577:SF9">
    <property type="entry name" value="PEROXIDASE STCC"/>
    <property type="match status" value="1"/>
</dbReference>
<dbReference type="PANTHER" id="PTHR33577">
    <property type="entry name" value="STERIGMATOCYSTIN BIOSYNTHESIS PEROXIDASE STCC-RELATED"/>
    <property type="match status" value="1"/>
</dbReference>
<dbReference type="Gene3D" id="1.10.489.10">
    <property type="entry name" value="Chloroperoxidase-like"/>
    <property type="match status" value="1"/>
</dbReference>
<dbReference type="EMBL" id="JAUTXT010000018">
    <property type="protein sequence ID" value="KAK3674661.1"/>
    <property type="molecule type" value="Genomic_DNA"/>
</dbReference>
<dbReference type="InterPro" id="IPR036851">
    <property type="entry name" value="Chloroperoxidase-like_sf"/>
</dbReference>
<comment type="similarity">
    <text evidence="7">Belongs to the chloroperoxidase family.</text>
</comment>
<evidence type="ECO:0000256" key="5">
    <source>
        <dbReference type="ARBA" id="ARBA00023002"/>
    </source>
</evidence>
<dbReference type="SUPFAM" id="SSF47571">
    <property type="entry name" value="Cloroperoxidase"/>
    <property type="match status" value="1"/>
</dbReference>
<dbReference type="Proteomes" id="UP001274830">
    <property type="component" value="Unassembled WGS sequence"/>
</dbReference>
<feature type="domain" description="Heme haloperoxidase family profile" evidence="9">
    <location>
        <begin position="39"/>
        <end position="237"/>
    </location>
</feature>
<evidence type="ECO:0000256" key="8">
    <source>
        <dbReference type="SAM" id="SignalP"/>
    </source>
</evidence>
<comment type="caution">
    <text evidence="10">The sequence shown here is derived from an EMBL/GenBank/DDBJ whole genome shotgun (WGS) entry which is preliminary data.</text>
</comment>
<dbReference type="InterPro" id="IPR000028">
    <property type="entry name" value="Chloroperoxidase"/>
</dbReference>
<dbReference type="GO" id="GO:0046872">
    <property type="term" value="F:metal ion binding"/>
    <property type="evidence" value="ECO:0007669"/>
    <property type="project" value="UniProtKB-KW"/>
</dbReference>
<evidence type="ECO:0000256" key="7">
    <source>
        <dbReference type="ARBA" id="ARBA00025795"/>
    </source>
</evidence>
<dbReference type="AlphaFoldDB" id="A0AAE0WMV3"/>
<comment type="cofactor">
    <cofactor evidence="1">
        <name>heme b</name>
        <dbReference type="ChEBI" id="CHEBI:60344"/>
    </cofactor>
</comment>